<keyword evidence="1" id="KW-0732">Signal</keyword>
<evidence type="ECO:0000313" key="2">
    <source>
        <dbReference type="EMBL" id="CAF1567552.1"/>
    </source>
</evidence>
<dbReference type="EMBL" id="CAJNOI010005573">
    <property type="protein sequence ID" value="CAF1567552.1"/>
    <property type="molecule type" value="Genomic_DNA"/>
</dbReference>
<name>A0A816FXF4_9BILA</name>
<accession>A0A816FXF4</accession>
<evidence type="ECO:0008006" key="5">
    <source>
        <dbReference type="Google" id="ProtNLM"/>
    </source>
</evidence>
<sequence length="150" mass="16697">MPMSVYLILFALLLDVTSAADDPKLPTSNSMITVEKITPAEYDALISSGQFQLIKQDSGLYRVDLTPVPTRGVPCAVAFNRWFNQYDDSFQSAANSQCKSIRGAWRNNRCCVLFVVNPHIPPCSQRLQYEYVEQITIPGYLSSDATPVGK</sequence>
<dbReference type="Proteomes" id="UP000663832">
    <property type="component" value="Unassembled WGS sequence"/>
</dbReference>
<dbReference type="EMBL" id="CAJNOM010005982">
    <property type="protein sequence ID" value="CAF1667373.1"/>
    <property type="molecule type" value="Genomic_DNA"/>
</dbReference>
<evidence type="ECO:0000256" key="1">
    <source>
        <dbReference type="SAM" id="SignalP"/>
    </source>
</evidence>
<evidence type="ECO:0000313" key="3">
    <source>
        <dbReference type="EMBL" id="CAF1667373.1"/>
    </source>
</evidence>
<protein>
    <recommendedName>
        <fullName evidence="5">Secreted protein</fullName>
    </recommendedName>
</protein>
<feature type="chain" id="PRO_5036412872" description="Secreted protein" evidence="1">
    <location>
        <begin position="20"/>
        <end position="150"/>
    </location>
</feature>
<dbReference type="AlphaFoldDB" id="A0A816FXF4"/>
<keyword evidence="4" id="KW-1185">Reference proteome</keyword>
<comment type="caution">
    <text evidence="3">The sequence shown here is derived from an EMBL/GenBank/DDBJ whole genome shotgun (WGS) entry which is preliminary data.</text>
</comment>
<proteinExistence type="predicted"/>
<dbReference type="Proteomes" id="UP000663877">
    <property type="component" value="Unassembled WGS sequence"/>
</dbReference>
<feature type="signal peptide" evidence="1">
    <location>
        <begin position="1"/>
        <end position="19"/>
    </location>
</feature>
<evidence type="ECO:0000313" key="4">
    <source>
        <dbReference type="Proteomes" id="UP000663832"/>
    </source>
</evidence>
<organism evidence="3 4">
    <name type="scientific">Adineta steineri</name>
    <dbReference type="NCBI Taxonomy" id="433720"/>
    <lineage>
        <taxon>Eukaryota</taxon>
        <taxon>Metazoa</taxon>
        <taxon>Spiralia</taxon>
        <taxon>Gnathifera</taxon>
        <taxon>Rotifera</taxon>
        <taxon>Eurotatoria</taxon>
        <taxon>Bdelloidea</taxon>
        <taxon>Adinetida</taxon>
        <taxon>Adinetidae</taxon>
        <taxon>Adineta</taxon>
    </lineage>
</organism>
<reference evidence="3" key="1">
    <citation type="submission" date="2021-02" db="EMBL/GenBank/DDBJ databases">
        <authorList>
            <person name="Nowell W R."/>
        </authorList>
    </citation>
    <scope>NUCLEOTIDE SEQUENCE</scope>
</reference>
<gene>
    <name evidence="2" type="ORF">BJG266_LOCUS47456</name>
    <name evidence="3" type="ORF">QVE165_LOCUS64500</name>
</gene>